<gene>
    <name evidence="4" type="ORF">TEA_015818</name>
</gene>
<organism evidence="4 5">
    <name type="scientific">Camellia sinensis var. sinensis</name>
    <name type="common">China tea</name>
    <dbReference type="NCBI Taxonomy" id="542762"/>
    <lineage>
        <taxon>Eukaryota</taxon>
        <taxon>Viridiplantae</taxon>
        <taxon>Streptophyta</taxon>
        <taxon>Embryophyta</taxon>
        <taxon>Tracheophyta</taxon>
        <taxon>Spermatophyta</taxon>
        <taxon>Magnoliopsida</taxon>
        <taxon>eudicotyledons</taxon>
        <taxon>Gunneridae</taxon>
        <taxon>Pentapetalae</taxon>
        <taxon>asterids</taxon>
        <taxon>Ericales</taxon>
        <taxon>Theaceae</taxon>
        <taxon>Camellia</taxon>
    </lineage>
</organism>
<dbReference type="InterPro" id="IPR016169">
    <property type="entry name" value="FAD-bd_PCMH_sub2"/>
</dbReference>
<protein>
    <recommendedName>
        <fullName evidence="3">Berberine/berberine-like domain-containing protein</fullName>
    </recommendedName>
</protein>
<keyword evidence="1" id="KW-0285">Flavoprotein</keyword>
<dbReference type="STRING" id="542762.A0A4S4D6F3"/>
<dbReference type="Proteomes" id="UP000306102">
    <property type="component" value="Unassembled WGS sequence"/>
</dbReference>
<dbReference type="Gene3D" id="3.40.462.20">
    <property type="match status" value="1"/>
</dbReference>
<dbReference type="GO" id="GO:0016491">
    <property type="term" value="F:oxidoreductase activity"/>
    <property type="evidence" value="ECO:0007669"/>
    <property type="project" value="InterPro"/>
</dbReference>
<evidence type="ECO:0000313" key="5">
    <source>
        <dbReference type="Proteomes" id="UP000306102"/>
    </source>
</evidence>
<dbReference type="InterPro" id="IPR012951">
    <property type="entry name" value="BBE"/>
</dbReference>
<name>A0A4S4D6F3_CAMSN</name>
<evidence type="ECO:0000259" key="3">
    <source>
        <dbReference type="Pfam" id="PF08031"/>
    </source>
</evidence>
<dbReference type="Gene3D" id="3.30.465.10">
    <property type="match status" value="1"/>
</dbReference>
<feature type="domain" description="Berberine/berberine-like" evidence="3">
    <location>
        <begin position="102"/>
        <end position="154"/>
    </location>
</feature>
<evidence type="ECO:0000256" key="1">
    <source>
        <dbReference type="ARBA" id="ARBA00022630"/>
    </source>
</evidence>
<dbReference type="PANTHER" id="PTHR32448">
    <property type="entry name" value="OS08G0158400 PROTEIN"/>
    <property type="match status" value="1"/>
</dbReference>
<dbReference type="EMBL" id="SDRB02012402">
    <property type="protein sequence ID" value="THF97877.1"/>
    <property type="molecule type" value="Genomic_DNA"/>
</dbReference>
<sequence length="159" mass="18727">MVNQSFPFKVKSNYVITPIPKAVLEELWKKMIKMDMGMIMQWNPYGGRMNQISESETPYPHRSGYKFLIQYWYYTQDNSKVESLRKLYDFMAPHVSQLPREAFLNYRDLDIGTNQNGANSSILGAKYFKGNFERLVHVKTKVDPDNFFRNEQSILPLPK</sequence>
<accession>A0A4S4D6F3</accession>
<dbReference type="Pfam" id="PF08031">
    <property type="entry name" value="BBE"/>
    <property type="match status" value="1"/>
</dbReference>
<evidence type="ECO:0000256" key="2">
    <source>
        <dbReference type="ARBA" id="ARBA00022827"/>
    </source>
</evidence>
<keyword evidence="5" id="KW-1185">Reference proteome</keyword>
<evidence type="ECO:0000313" key="4">
    <source>
        <dbReference type="EMBL" id="THF97877.1"/>
    </source>
</evidence>
<dbReference type="GO" id="GO:0050660">
    <property type="term" value="F:flavin adenine dinucleotide binding"/>
    <property type="evidence" value="ECO:0007669"/>
    <property type="project" value="InterPro"/>
</dbReference>
<proteinExistence type="predicted"/>
<dbReference type="AlphaFoldDB" id="A0A4S4D6F3"/>
<comment type="caution">
    <text evidence="4">The sequence shown here is derived from an EMBL/GenBank/DDBJ whole genome shotgun (WGS) entry which is preliminary data.</text>
</comment>
<reference evidence="4 5" key="1">
    <citation type="journal article" date="2018" name="Proc. Natl. Acad. Sci. U.S.A.">
        <title>Draft genome sequence of Camellia sinensis var. sinensis provides insights into the evolution of the tea genome and tea quality.</title>
        <authorList>
            <person name="Wei C."/>
            <person name="Yang H."/>
            <person name="Wang S."/>
            <person name="Zhao J."/>
            <person name="Liu C."/>
            <person name="Gao L."/>
            <person name="Xia E."/>
            <person name="Lu Y."/>
            <person name="Tai Y."/>
            <person name="She G."/>
            <person name="Sun J."/>
            <person name="Cao H."/>
            <person name="Tong W."/>
            <person name="Gao Q."/>
            <person name="Li Y."/>
            <person name="Deng W."/>
            <person name="Jiang X."/>
            <person name="Wang W."/>
            <person name="Chen Q."/>
            <person name="Zhang S."/>
            <person name="Li H."/>
            <person name="Wu J."/>
            <person name="Wang P."/>
            <person name="Li P."/>
            <person name="Shi C."/>
            <person name="Zheng F."/>
            <person name="Jian J."/>
            <person name="Huang B."/>
            <person name="Shan D."/>
            <person name="Shi M."/>
            <person name="Fang C."/>
            <person name="Yue Y."/>
            <person name="Li F."/>
            <person name="Li D."/>
            <person name="Wei S."/>
            <person name="Han B."/>
            <person name="Jiang C."/>
            <person name="Yin Y."/>
            <person name="Xia T."/>
            <person name="Zhang Z."/>
            <person name="Bennetzen J.L."/>
            <person name="Zhao S."/>
            <person name="Wan X."/>
        </authorList>
    </citation>
    <scope>NUCLEOTIDE SEQUENCE [LARGE SCALE GENOMIC DNA]</scope>
    <source>
        <strain evidence="5">cv. Shuchazao</strain>
        <tissue evidence="4">Leaf</tissue>
    </source>
</reference>
<keyword evidence="2" id="KW-0274">FAD</keyword>